<accession>A0A7D4QP17</accession>
<dbReference type="AlphaFoldDB" id="A0A7D4QP17"/>
<dbReference type="RefSeq" id="WP_173417595.1">
    <property type="nucleotide sequence ID" value="NZ_CP054139.1"/>
</dbReference>
<protein>
    <submittedName>
        <fullName evidence="1">Uncharacterized protein</fullName>
    </submittedName>
</protein>
<dbReference type="Proteomes" id="UP000505355">
    <property type="component" value="Chromosome"/>
</dbReference>
<evidence type="ECO:0000313" key="2">
    <source>
        <dbReference type="Proteomes" id="UP000505355"/>
    </source>
</evidence>
<keyword evidence="2" id="KW-1185">Reference proteome</keyword>
<organism evidence="1 2">
    <name type="scientific">Mucilaginibacter mali</name>
    <dbReference type="NCBI Taxonomy" id="2740462"/>
    <lineage>
        <taxon>Bacteria</taxon>
        <taxon>Pseudomonadati</taxon>
        <taxon>Bacteroidota</taxon>
        <taxon>Sphingobacteriia</taxon>
        <taxon>Sphingobacteriales</taxon>
        <taxon>Sphingobacteriaceae</taxon>
        <taxon>Mucilaginibacter</taxon>
    </lineage>
</organism>
<evidence type="ECO:0000313" key="1">
    <source>
        <dbReference type="EMBL" id="QKJ32950.1"/>
    </source>
</evidence>
<gene>
    <name evidence="1" type="ORF">HQ865_25425</name>
</gene>
<sequence length="63" mass="7080">MKNPDLRSTGENHNYRLAPFAAPKKLFEILFEPNNAVPIKNQGGVFNASRRGTLIIEGQDRLN</sequence>
<dbReference type="EMBL" id="CP054139">
    <property type="protein sequence ID" value="QKJ32950.1"/>
    <property type="molecule type" value="Genomic_DNA"/>
</dbReference>
<proteinExistence type="predicted"/>
<dbReference type="KEGG" id="mmab:HQ865_25425"/>
<name>A0A7D4QP17_9SPHI</name>
<reference evidence="1 2" key="1">
    <citation type="submission" date="2020-05" db="EMBL/GenBank/DDBJ databases">
        <title>Mucilaginibacter mali sp. nov.</title>
        <authorList>
            <person name="Kim H.S."/>
            <person name="Lee K.C."/>
            <person name="Suh M.K."/>
            <person name="Kim J.-S."/>
            <person name="Han K.-I."/>
            <person name="Eom M.K."/>
            <person name="Shin Y.K."/>
            <person name="Lee J.-S."/>
        </authorList>
    </citation>
    <scope>NUCLEOTIDE SEQUENCE [LARGE SCALE GENOMIC DNA]</scope>
    <source>
        <strain evidence="1 2">G2-14</strain>
    </source>
</reference>